<protein>
    <submittedName>
        <fullName evidence="1">Uncharacterized protein</fullName>
    </submittedName>
</protein>
<organism evidence="1 2">
    <name type="scientific">Halanaerobacter jeridensis</name>
    <dbReference type="NCBI Taxonomy" id="706427"/>
    <lineage>
        <taxon>Bacteria</taxon>
        <taxon>Bacillati</taxon>
        <taxon>Bacillota</taxon>
        <taxon>Clostridia</taxon>
        <taxon>Halanaerobiales</taxon>
        <taxon>Halobacteroidaceae</taxon>
        <taxon>Halanaerobacter</taxon>
    </lineage>
</organism>
<dbReference type="AlphaFoldDB" id="A0A938XV74"/>
<reference evidence="1" key="1">
    <citation type="submission" date="2021-01" db="EMBL/GenBank/DDBJ databases">
        <title>Genomic Encyclopedia of Type Strains, Phase IV (KMG-IV): sequencing the most valuable type-strain genomes for metagenomic binning, comparative biology and taxonomic classification.</title>
        <authorList>
            <person name="Goeker M."/>
        </authorList>
    </citation>
    <scope>NUCLEOTIDE SEQUENCE</scope>
    <source>
        <strain evidence="1">DSM 23230</strain>
    </source>
</reference>
<keyword evidence="2" id="KW-1185">Reference proteome</keyword>
<evidence type="ECO:0000313" key="2">
    <source>
        <dbReference type="Proteomes" id="UP000774000"/>
    </source>
</evidence>
<gene>
    <name evidence="1" type="ORF">JOC47_003000</name>
</gene>
<proteinExistence type="predicted"/>
<accession>A0A938XV74</accession>
<dbReference type="EMBL" id="JAFBDQ010000027">
    <property type="protein sequence ID" value="MBM7558130.1"/>
    <property type="molecule type" value="Genomic_DNA"/>
</dbReference>
<comment type="caution">
    <text evidence="1">The sequence shown here is derived from an EMBL/GenBank/DDBJ whole genome shotgun (WGS) entry which is preliminary data.</text>
</comment>
<dbReference type="Proteomes" id="UP000774000">
    <property type="component" value="Unassembled WGS sequence"/>
</dbReference>
<sequence length="34" mass="3954">MTRSWSINWGRREPQERYAKEMASFIGGEIKPAA</sequence>
<evidence type="ECO:0000313" key="1">
    <source>
        <dbReference type="EMBL" id="MBM7558130.1"/>
    </source>
</evidence>
<name>A0A938XV74_9FIRM</name>